<organism evidence="4 5">
    <name type="scientific">Bacillus spongiae</name>
    <dbReference type="NCBI Taxonomy" id="2683610"/>
    <lineage>
        <taxon>Bacteria</taxon>
        <taxon>Bacillati</taxon>
        <taxon>Bacillota</taxon>
        <taxon>Bacilli</taxon>
        <taxon>Bacillales</taxon>
        <taxon>Bacillaceae</taxon>
        <taxon>Bacillus</taxon>
    </lineage>
</organism>
<keyword evidence="2 4" id="KW-0067">ATP-binding</keyword>
<protein>
    <submittedName>
        <fullName evidence="4">ABC transporter ATP-binding protein</fullName>
    </submittedName>
</protein>
<name>A0ABU8HCJ3_9BACI</name>
<dbReference type="SMART" id="SM00382">
    <property type="entry name" value="AAA"/>
    <property type="match status" value="1"/>
</dbReference>
<keyword evidence="1" id="KW-0547">Nucleotide-binding</keyword>
<evidence type="ECO:0000313" key="4">
    <source>
        <dbReference type="EMBL" id="MEI5906995.1"/>
    </source>
</evidence>
<dbReference type="PROSITE" id="PS50893">
    <property type="entry name" value="ABC_TRANSPORTER_2"/>
    <property type="match status" value="1"/>
</dbReference>
<evidence type="ECO:0000256" key="2">
    <source>
        <dbReference type="ARBA" id="ARBA00022840"/>
    </source>
</evidence>
<evidence type="ECO:0000313" key="5">
    <source>
        <dbReference type="Proteomes" id="UP001312865"/>
    </source>
</evidence>
<dbReference type="Gene3D" id="3.40.50.300">
    <property type="entry name" value="P-loop containing nucleotide triphosphate hydrolases"/>
    <property type="match status" value="1"/>
</dbReference>
<dbReference type="RefSeq" id="WP_336586435.1">
    <property type="nucleotide sequence ID" value="NZ_JBBAXC010000005.1"/>
</dbReference>
<dbReference type="SUPFAM" id="SSF52540">
    <property type="entry name" value="P-loop containing nucleoside triphosphate hydrolases"/>
    <property type="match status" value="1"/>
</dbReference>
<evidence type="ECO:0000259" key="3">
    <source>
        <dbReference type="PROSITE" id="PS50893"/>
    </source>
</evidence>
<dbReference type="GO" id="GO:0005524">
    <property type="term" value="F:ATP binding"/>
    <property type="evidence" value="ECO:0007669"/>
    <property type="project" value="UniProtKB-KW"/>
</dbReference>
<dbReference type="Pfam" id="PF00005">
    <property type="entry name" value="ABC_tran"/>
    <property type="match status" value="1"/>
</dbReference>
<keyword evidence="5" id="KW-1185">Reference proteome</keyword>
<gene>
    <name evidence="4" type="ORF">WAK64_07985</name>
</gene>
<proteinExistence type="predicted"/>
<evidence type="ECO:0000256" key="1">
    <source>
        <dbReference type="ARBA" id="ARBA00022741"/>
    </source>
</evidence>
<dbReference type="CDD" id="cd03230">
    <property type="entry name" value="ABC_DR_subfamily_A"/>
    <property type="match status" value="1"/>
</dbReference>
<comment type="caution">
    <text evidence="4">The sequence shown here is derived from an EMBL/GenBank/DDBJ whole genome shotgun (WGS) entry which is preliminary data.</text>
</comment>
<dbReference type="PANTHER" id="PTHR43158:SF5">
    <property type="entry name" value="ABC TRANSPORTER, ATP-BINDING PROTEIN"/>
    <property type="match status" value="1"/>
</dbReference>
<feature type="domain" description="ABC transporter" evidence="3">
    <location>
        <begin position="2"/>
        <end position="227"/>
    </location>
</feature>
<dbReference type="PANTHER" id="PTHR43158">
    <property type="entry name" value="SKFA PEPTIDE EXPORT ATP-BINDING PROTEIN SKFE"/>
    <property type="match status" value="1"/>
</dbReference>
<dbReference type="EMBL" id="JBBAXC010000005">
    <property type="protein sequence ID" value="MEI5906995.1"/>
    <property type="molecule type" value="Genomic_DNA"/>
</dbReference>
<reference evidence="4 5" key="1">
    <citation type="journal article" date="2018" name="J. Microbiol.">
        <title>Bacillus spongiae sp. nov., isolated from sponge of Jeju Island.</title>
        <authorList>
            <person name="Lee G.E."/>
            <person name="Im W.T."/>
            <person name="Park J.S."/>
        </authorList>
    </citation>
    <scope>NUCLEOTIDE SEQUENCE [LARGE SCALE GENOMIC DNA]</scope>
    <source>
        <strain evidence="4 5">135PIL107-10</strain>
    </source>
</reference>
<dbReference type="Proteomes" id="UP001312865">
    <property type="component" value="Unassembled WGS sequence"/>
</dbReference>
<dbReference type="InterPro" id="IPR003593">
    <property type="entry name" value="AAA+_ATPase"/>
</dbReference>
<dbReference type="InterPro" id="IPR027417">
    <property type="entry name" value="P-loop_NTPase"/>
</dbReference>
<dbReference type="PROSITE" id="PS00211">
    <property type="entry name" value="ABC_TRANSPORTER_1"/>
    <property type="match status" value="1"/>
</dbReference>
<dbReference type="InterPro" id="IPR003439">
    <property type="entry name" value="ABC_transporter-like_ATP-bd"/>
</dbReference>
<dbReference type="InterPro" id="IPR017871">
    <property type="entry name" value="ABC_transporter-like_CS"/>
</dbReference>
<sequence>MIDVEEVDFFYQQTPVLNQFTLKKSDPGICGLWGRNGAGKTTLMNLLAGYERPHKGTISIMGMDPYENLAAQEHLCYIQENHPFGRTWTMKDVFKYGQYFYPNWDGEQAEQFSRIFNLPLNKNLTKFSKGMKTAAQLILGLSSNAAVSILDEPTNGLDAVHRKQFYRALTESYKHHPRLLFISTHHVEEIQPLCESLVVVHAGKVLFHEKMKDIEKRGITLTGAHDSIEKATEHANIIDSLKEDLTTTVMIDAMYSDEWKEMSESLNISINKSSLQDYLVNMTTKEVVMK</sequence>
<accession>A0ABU8HCJ3</accession>